<dbReference type="VEuPathDB" id="PlasmoDB:PKA1H_130006500"/>
<dbReference type="eggNOG" id="ENOG502QXY5">
    <property type="taxonomic scope" value="Eukaryota"/>
</dbReference>
<evidence type="ECO:0000256" key="1">
    <source>
        <dbReference type="SAM" id="MobiDB-lite"/>
    </source>
</evidence>
<feature type="compositionally biased region" description="Polar residues" evidence="1">
    <location>
        <begin position="241"/>
        <end position="257"/>
    </location>
</feature>
<feature type="transmembrane region" description="Helical" evidence="2">
    <location>
        <begin position="120"/>
        <end position="145"/>
    </location>
</feature>
<dbReference type="OrthoDB" id="386624at2759"/>
<evidence type="ECO:0000313" key="3">
    <source>
        <dbReference type="EMBL" id="OTN66569.1"/>
    </source>
</evidence>
<feature type="region of interest" description="Disordered" evidence="1">
    <location>
        <begin position="163"/>
        <end position="190"/>
    </location>
</feature>
<sequence>MNVNRMYSKQSDIMYLQSRRNVTQYYVLSLLSDFIKTMLLLFDRLAFYFTISIALLMMLFGYVGVISEKPIALHGMLYIGTVYLDILLNFLIALVFISNLVGMSMWNVSYMAIFIEDRNFYYSIMSMIIGLSFLSIVFNICVLYYTQRFKTLVTTIENEAKNAGTNDRSHVRSNLSSSTKGSNSARGNANIRVNVQGNIDTIGKTHTKRKIYIHGNVFSPGRVPIGGNSPREGNALAPWNAPSNGNGNKSGKTQRLGSISRKEKEKSTTSGEKISITIDENNGLRGKPLGGAYTFGKTSFNVSKMVSALDGETKINDMLEDNAKKKLNMEKKITPGLDKEQQSLESRKNKFVNGDTAPMKVEIIKEEVK</sequence>
<protein>
    <submittedName>
        <fullName evidence="3">Uncharacterized protein</fullName>
    </submittedName>
</protein>
<dbReference type="Proteomes" id="UP000195012">
    <property type="component" value="Unassembled WGS sequence"/>
</dbReference>
<evidence type="ECO:0000256" key="2">
    <source>
        <dbReference type="SAM" id="Phobius"/>
    </source>
</evidence>
<feature type="region of interest" description="Disordered" evidence="1">
    <location>
        <begin position="222"/>
        <end position="276"/>
    </location>
</feature>
<dbReference type="AlphaFoldDB" id="A0A1Y3DQS6"/>
<gene>
    <name evidence="3" type="ORF">PKNOH_S08473100</name>
</gene>
<dbReference type="VEuPathDB" id="PlasmoDB:PKNOH_S08473100"/>
<dbReference type="OMA" id="NFFYSIM"/>
<name>A0A1Y3DQS6_PLAKN</name>
<dbReference type="VEuPathDB" id="PlasmoDB:PKNH_1301600"/>
<dbReference type="EMBL" id="NETL01000022">
    <property type="protein sequence ID" value="OTN66569.1"/>
    <property type="molecule type" value="Genomic_DNA"/>
</dbReference>
<feature type="compositionally biased region" description="Low complexity" evidence="1">
    <location>
        <begin position="173"/>
        <end position="184"/>
    </location>
</feature>
<keyword evidence="2" id="KW-0472">Membrane</keyword>
<comment type="caution">
    <text evidence="3">The sequence shown here is derived from an EMBL/GenBank/DDBJ whole genome shotgun (WGS) entry which is preliminary data.</text>
</comment>
<keyword evidence="2" id="KW-0812">Transmembrane</keyword>
<organism evidence="3 4">
    <name type="scientific">Plasmodium knowlesi</name>
    <dbReference type="NCBI Taxonomy" id="5850"/>
    <lineage>
        <taxon>Eukaryota</taxon>
        <taxon>Sar</taxon>
        <taxon>Alveolata</taxon>
        <taxon>Apicomplexa</taxon>
        <taxon>Aconoidasida</taxon>
        <taxon>Haemosporida</taxon>
        <taxon>Plasmodiidae</taxon>
        <taxon>Plasmodium</taxon>
        <taxon>Plasmodium (Plasmodium)</taxon>
    </lineage>
</organism>
<accession>A0A1Y3DQS6</accession>
<reference evidence="3 4" key="1">
    <citation type="submission" date="2017-05" db="EMBL/GenBank/DDBJ databases">
        <title>PacBio assembly of a Plasmodium knowlesi genome sequence with Hi-C correction and manual annotation of the SICAvar gene family.</title>
        <authorList>
            <person name="Lapp S.A."/>
            <person name="Geraldo J.A."/>
            <person name="Chien J.-T."/>
            <person name="Ay F."/>
            <person name="Pakala S.B."/>
            <person name="Batugedara G."/>
            <person name="Humphrey J.C."/>
            <person name="Debarry J.D."/>
            <person name="Le Roch K.G."/>
            <person name="Galinski M.R."/>
            <person name="Kissinger J.C."/>
        </authorList>
    </citation>
    <scope>NUCLEOTIDE SEQUENCE [LARGE SCALE GENOMIC DNA]</scope>
    <source>
        <strain evidence="4">Malayan Strain Pk1 (A+)</strain>
    </source>
</reference>
<feature type="transmembrane region" description="Helical" evidence="2">
    <location>
        <begin position="77"/>
        <end position="100"/>
    </location>
</feature>
<evidence type="ECO:0000313" key="4">
    <source>
        <dbReference type="Proteomes" id="UP000195012"/>
    </source>
</evidence>
<feature type="transmembrane region" description="Helical" evidence="2">
    <location>
        <begin position="45"/>
        <end position="65"/>
    </location>
</feature>
<proteinExistence type="predicted"/>
<keyword evidence="2" id="KW-1133">Transmembrane helix</keyword>